<evidence type="ECO:0000313" key="2">
    <source>
        <dbReference type="EMBL" id="EDB6608965.1"/>
    </source>
</evidence>
<accession>A0A627DUY4</accession>
<protein>
    <submittedName>
        <fullName evidence="2">Uncharacterized protein</fullName>
    </submittedName>
</protein>
<organism evidence="2">
    <name type="scientific">Salmonella senftenberg</name>
    <dbReference type="NCBI Taxonomy" id="28150"/>
    <lineage>
        <taxon>Bacteria</taxon>
        <taxon>Pseudomonadati</taxon>
        <taxon>Pseudomonadota</taxon>
        <taxon>Gammaproteobacteria</taxon>
        <taxon>Enterobacterales</taxon>
        <taxon>Enterobacteriaceae</taxon>
        <taxon>Salmonella</taxon>
    </lineage>
</organism>
<comment type="caution">
    <text evidence="2">The sequence shown here is derived from an EMBL/GenBank/DDBJ whole genome shotgun (WGS) entry which is preliminary data.</text>
</comment>
<feature type="non-terminal residue" evidence="2">
    <location>
        <position position="141"/>
    </location>
</feature>
<sequence length="141" mass="15853">MSPETSPRTGCGRRHGRGGGGGRRQCISVTNNEVAADEQKKLREQGLRPGDPDWEKWGICDYIIKPRVQAAITGKTPNEQPIKGNYRFTDEFPMSDGFEENAEFFTLTYEAEKSVSHNLAFVRIAPLLWLRAGARGERIEK</sequence>
<dbReference type="AlphaFoldDB" id="A0A627DUY4"/>
<dbReference type="EMBL" id="AALOES010000059">
    <property type="protein sequence ID" value="EDB6608965.1"/>
    <property type="molecule type" value="Genomic_DNA"/>
</dbReference>
<evidence type="ECO:0000256" key="1">
    <source>
        <dbReference type="SAM" id="MobiDB-lite"/>
    </source>
</evidence>
<feature type="compositionally biased region" description="Basic and acidic residues" evidence="1">
    <location>
        <begin position="37"/>
        <end position="52"/>
    </location>
</feature>
<feature type="region of interest" description="Disordered" evidence="1">
    <location>
        <begin position="1"/>
        <end position="52"/>
    </location>
</feature>
<proteinExistence type="predicted"/>
<reference evidence="2" key="1">
    <citation type="submission" date="2018-07" db="EMBL/GenBank/DDBJ databases">
        <authorList>
            <consortium name="GenomeTrakr network: Whole genome sequencing for foodborne pathogen traceback"/>
        </authorList>
    </citation>
    <scope>NUCLEOTIDE SEQUENCE</scope>
    <source>
        <strain evidence="2">FDA00000128</strain>
    </source>
</reference>
<name>A0A627DUY4_SALSE</name>
<gene>
    <name evidence="2" type="ORF">AHQ84_24005</name>
</gene>